<keyword evidence="1" id="KW-1133">Transmembrane helix</keyword>
<dbReference type="EMBL" id="CAFBOS010000149">
    <property type="protein sequence ID" value="CAB5008972.1"/>
    <property type="molecule type" value="Genomic_DNA"/>
</dbReference>
<reference evidence="2" key="1">
    <citation type="submission" date="2020-05" db="EMBL/GenBank/DDBJ databases">
        <authorList>
            <person name="Chiriac C."/>
            <person name="Salcher M."/>
            <person name="Ghai R."/>
            <person name="Kavagutti S V."/>
        </authorList>
    </citation>
    <scope>NUCLEOTIDE SEQUENCE</scope>
</reference>
<organism evidence="2">
    <name type="scientific">freshwater metagenome</name>
    <dbReference type="NCBI Taxonomy" id="449393"/>
    <lineage>
        <taxon>unclassified sequences</taxon>
        <taxon>metagenomes</taxon>
        <taxon>ecological metagenomes</taxon>
    </lineage>
</organism>
<dbReference type="InterPro" id="IPR009325">
    <property type="entry name" value="DUF983"/>
</dbReference>
<protein>
    <submittedName>
        <fullName evidence="2">Unannotated protein</fullName>
    </submittedName>
</protein>
<keyword evidence="1" id="KW-0812">Transmembrane</keyword>
<dbReference type="EMBL" id="CAEZYR010000040">
    <property type="protein sequence ID" value="CAB4742443.1"/>
    <property type="molecule type" value="Genomic_DNA"/>
</dbReference>
<evidence type="ECO:0000313" key="2">
    <source>
        <dbReference type="EMBL" id="CAB4742443.1"/>
    </source>
</evidence>
<dbReference type="Pfam" id="PF06170">
    <property type="entry name" value="DUF983"/>
    <property type="match status" value="1"/>
</dbReference>
<accession>A0A6J6T6D2</accession>
<name>A0A6J6T6D2_9ZZZZ</name>
<evidence type="ECO:0000256" key="1">
    <source>
        <dbReference type="SAM" id="Phobius"/>
    </source>
</evidence>
<keyword evidence="1" id="KW-0472">Membrane</keyword>
<evidence type="ECO:0000313" key="5">
    <source>
        <dbReference type="EMBL" id="CAB5008972.1"/>
    </source>
</evidence>
<evidence type="ECO:0000313" key="3">
    <source>
        <dbReference type="EMBL" id="CAB4814360.1"/>
    </source>
</evidence>
<feature type="transmembrane region" description="Helical" evidence="1">
    <location>
        <begin position="101"/>
        <end position="119"/>
    </location>
</feature>
<dbReference type="EMBL" id="CAFBMH010000056">
    <property type="protein sequence ID" value="CAB4912387.1"/>
    <property type="molecule type" value="Genomic_DNA"/>
</dbReference>
<dbReference type="EMBL" id="CAFABA010000005">
    <property type="protein sequence ID" value="CAB4814360.1"/>
    <property type="molecule type" value="Genomic_DNA"/>
</dbReference>
<gene>
    <name evidence="2" type="ORF">UFOPK2754_01267</name>
    <name evidence="3" type="ORF">UFOPK3139_00242</name>
    <name evidence="4" type="ORF">UFOPK3543_01593</name>
    <name evidence="5" type="ORF">UFOPK3967_02127</name>
</gene>
<feature type="transmembrane region" description="Helical" evidence="1">
    <location>
        <begin position="66"/>
        <end position="89"/>
    </location>
</feature>
<dbReference type="AlphaFoldDB" id="A0A6J6T6D2"/>
<proteinExistence type="predicted"/>
<sequence length="160" mass="16939">MGRDSVRDRESDVPAAPTPGILVMVGRACTRRCCVCGGGKLFRRWTQMVERCPSCGYLFERAEGQFIGAVGMNTIITFGLLLVVLVVGFITTSPNTPAAELAIIGVAVSVIAPILLYPFSKTTWTAIDLAMTPLEPGEAPLLSARLATAAADRDDVANAP</sequence>
<evidence type="ECO:0000313" key="4">
    <source>
        <dbReference type="EMBL" id="CAB4912387.1"/>
    </source>
</evidence>